<evidence type="ECO:0000313" key="1">
    <source>
        <dbReference type="EMBL" id="MBM7656954.1"/>
    </source>
</evidence>
<dbReference type="PANTHER" id="PTHR39185">
    <property type="entry name" value="SWARMING MOTILITY PROTEIN SWRD"/>
    <property type="match status" value="1"/>
</dbReference>
<dbReference type="PANTHER" id="PTHR39185:SF1">
    <property type="entry name" value="SWARMING MOTILITY PROTEIN SWRD"/>
    <property type="match status" value="1"/>
</dbReference>
<accession>A0ABS2Q587</accession>
<organism evidence="1 2">
    <name type="scientific">Sporolactobacillus spathodeae</name>
    <dbReference type="NCBI Taxonomy" id="1465502"/>
    <lineage>
        <taxon>Bacteria</taxon>
        <taxon>Bacillati</taxon>
        <taxon>Bacillota</taxon>
        <taxon>Bacilli</taxon>
        <taxon>Bacillales</taxon>
        <taxon>Sporolactobacillaceae</taxon>
        <taxon>Sporolactobacillus</taxon>
    </lineage>
</organism>
<proteinExistence type="predicted"/>
<evidence type="ECO:0000313" key="2">
    <source>
        <dbReference type="Proteomes" id="UP000823201"/>
    </source>
</evidence>
<dbReference type="InterPro" id="IPR009384">
    <property type="entry name" value="SwrD-like"/>
</dbReference>
<comment type="caution">
    <text evidence="1">The sequence shown here is derived from an EMBL/GenBank/DDBJ whole genome shotgun (WGS) entry which is preliminary data.</text>
</comment>
<name>A0ABS2Q587_9BACL</name>
<dbReference type="Proteomes" id="UP000823201">
    <property type="component" value="Unassembled WGS sequence"/>
</dbReference>
<keyword evidence="1" id="KW-0966">Cell projection</keyword>
<dbReference type="Pfam" id="PF06289">
    <property type="entry name" value="FlbD"/>
    <property type="match status" value="1"/>
</dbReference>
<reference evidence="1 2" key="1">
    <citation type="submission" date="2021-01" db="EMBL/GenBank/DDBJ databases">
        <title>Genomic Encyclopedia of Type Strains, Phase IV (KMG-IV): sequencing the most valuable type-strain genomes for metagenomic binning, comparative biology and taxonomic classification.</title>
        <authorList>
            <person name="Goeker M."/>
        </authorList>
    </citation>
    <scope>NUCLEOTIDE SEQUENCE [LARGE SCALE GENOMIC DNA]</scope>
    <source>
        <strain evidence="1 2">DSM 100968</strain>
    </source>
</reference>
<dbReference type="EMBL" id="JAFBEV010000003">
    <property type="protein sequence ID" value="MBM7656954.1"/>
    <property type="molecule type" value="Genomic_DNA"/>
</dbReference>
<keyword evidence="2" id="KW-1185">Reference proteome</keyword>
<sequence length="78" mass="8840">MIELTRLNGQPFLLNPFLIEQIEALPDTTITLTTGKKLVVKEDVDQVQQGVRLFLKDISWINAVHGEESVMRCSEAEE</sequence>
<dbReference type="RefSeq" id="WP_205005321.1">
    <property type="nucleotide sequence ID" value="NZ_CBCRXA010000003.1"/>
</dbReference>
<keyword evidence="1" id="KW-0969">Cilium</keyword>
<keyword evidence="1" id="KW-0282">Flagellum</keyword>
<gene>
    <name evidence="1" type="ORF">JOC27_000395</name>
</gene>
<protein>
    <submittedName>
        <fullName evidence="1">Flagellar protein FlbD</fullName>
    </submittedName>
</protein>